<dbReference type="STRING" id="212818.A0A0D1WQ48"/>
<feature type="region of interest" description="Disordered" evidence="7">
    <location>
        <begin position="626"/>
        <end position="694"/>
    </location>
</feature>
<keyword evidence="4 6" id="KW-0788">Thiol protease</keyword>
<dbReference type="PANTHER" id="PTHR10183:SF379">
    <property type="entry name" value="CALPAIN-5"/>
    <property type="match status" value="1"/>
</dbReference>
<gene>
    <name evidence="9" type="ORF">PV10_05745</name>
</gene>
<evidence type="ECO:0000256" key="1">
    <source>
        <dbReference type="ARBA" id="ARBA00007623"/>
    </source>
</evidence>
<dbReference type="InterPro" id="IPR001300">
    <property type="entry name" value="Peptidase_C2_calpain_cat"/>
</dbReference>
<evidence type="ECO:0000256" key="7">
    <source>
        <dbReference type="SAM" id="MobiDB-lite"/>
    </source>
</evidence>
<feature type="region of interest" description="Disordered" evidence="7">
    <location>
        <begin position="744"/>
        <end position="829"/>
    </location>
</feature>
<feature type="compositionally biased region" description="Polar residues" evidence="7">
    <location>
        <begin position="752"/>
        <end position="778"/>
    </location>
</feature>
<keyword evidence="2 6" id="KW-0645">Protease</keyword>
<evidence type="ECO:0000256" key="6">
    <source>
        <dbReference type="PROSITE-ProRule" id="PRU00239"/>
    </source>
</evidence>
<name>A0A0D1WQ48_EXOME</name>
<evidence type="ECO:0000256" key="2">
    <source>
        <dbReference type="ARBA" id="ARBA00022670"/>
    </source>
</evidence>
<dbReference type="CDD" id="cd00044">
    <property type="entry name" value="CysPc"/>
    <property type="match status" value="1"/>
</dbReference>
<dbReference type="GeneID" id="27323590"/>
<evidence type="ECO:0000313" key="9">
    <source>
        <dbReference type="EMBL" id="KIV91180.1"/>
    </source>
</evidence>
<dbReference type="SUPFAM" id="SSF54001">
    <property type="entry name" value="Cysteine proteinases"/>
    <property type="match status" value="1"/>
</dbReference>
<dbReference type="OrthoDB" id="424753at2759"/>
<organism evidence="9 10">
    <name type="scientific">Exophiala mesophila</name>
    <name type="common">Black yeast-like fungus</name>
    <dbReference type="NCBI Taxonomy" id="212818"/>
    <lineage>
        <taxon>Eukaryota</taxon>
        <taxon>Fungi</taxon>
        <taxon>Dikarya</taxon>
        <taxon>Ascomycota</taxon>
        <taxon>Pezizomycotina</taxon>
        <taxon>Eurotiomycetes</taxon>
        <taxon>Chaetothyriomycetidae</taxon>
        <taxon>Chaetothyriales</taxon>
        <taxon>Herpotrichiellaceae</taxon>
        <taxon>Exophiala</taxon>
    </lineage>
</organism>
<keyword evidence="3 6" id="KW-0378">Hydrolase</keyword>
<feature type="domain" description="Calpain catalytic" evidence="8">
    <location>
        <begin position="185"/>
        <end position="486"/>
    </location>
</feature>
<dbReference type="Proteomes" id="UP000054302">
    <property type="component" value="Unassembled WGS sequence"/>
</dbReference>
<dbReference type="HOGENOM" id="CLU_006072_3_1_1"/>
<dbReference type="PROSITE" id="PS50203">
    <property type="entry name" value="CALPAIN_CAT"/>
    <property type="match status" value="1"/>
</dbReference>
<feature type="region of interest" description="Disordered" evidence="7">
    <location>
        <begin position="55"/>
        <end position="74"/>
    </location>
</feature>
<accession>A0A0D1WQ48</accession>
<sequence length="892" mass="99775">MEYVNGQNYDGSVPAQEEEFPFKVDIEPLDDQPATNDPGLVLGGGRTIKLMLVPDTPAPPPASPAAKKPKPHPQDKMRKFWNNFDPEYTGQVTRILPDRITDKGLLATKLEGETAHRAVTSYENARDACIRDVKRIIKECRQANQRYTDSRWDLERDLKITRMRDCLNGLGGDDDEEKGYPADAKRVTDIFENPQFYVGGVSTDDIMQGYAGDCWFLAALSVLGCDQKFIDRVCVIQDQTVGVYGFVFHRDGEWHQCIIDDKLYLRAPAYDESGDVVLGQYGVRRVDQEGQYQELFQRGSQALYFAQCRDQNETWVSLLEKAYAKAHGDYAAISGGQTGEAIEDLTGGVTTEIYTTNILSADEFWKNELSRIGKDFLFSCAAARYREWRPYLRANEQVREERRSGIVSQHAYAVLDTYEGHGQRLVKIRNPWGRKEWCGAWSDGSKEWTSDWLRILNHKFGDDGIFWMTYKDMLSKYKYIDRTRIFGPEWHVAQQWMTVQVPWSPLDYQTNHFSIDVPEDTEAVIVLSQLDDRYFKGLQGKYNFTLQFRVQKDEDEDDEYIARSKLNYELQRSVNVEVFLSKGTYTVLVKIEASNSGLEDVETVIRQNIGRRDKITQIGKLYDLAHQKGQHPGSSSSASTIQSLSSSGISTPNTTGTRTPGSHVEVAPANPTPADNTEDGDDEKKKDPNRNPWNASCIVGLRVYSKQADLGLKVVLPSKEDDGIVPPTLDRDDVAKSALDNVQAAAEEVVENSGSAANAPDSSGEQPTEGEASNGSESEIQKPAAAAPEQEPEPVPATTTANTAENNNDTATDKEPPIDAPVSCELPEANTTIEQKEEMIPEQHIQPSAPAQIMDLPSEQVTNESLMTDQSTNLILISDVETKPDNKPLTDT</sequence>
<evidence type="ECO:0000256" key="4">
    <source>
        <dbReference type="ARBA" id="ARBA00022807"/>
    </source>
</evidence>
<feature type="active site" evidence="5 6">
    <location>
        <position position="410"/>
    </location>
</feature>
<comment type="similarity">
    <text evidence="1">Belongs to the peptidase C2 family.</text>
</comment>
<feature type="active site" evidence="5 6">
    <location>
        <position position="430"/>
    </location>
</feature>
<dbReference type="RefSeq" id="XP_016222754.1">
    <property type="nucleotide sequence ID" value="XM_016370461.1"/>
</dbReference>
<dbReference type="PROSITE" id="PS00139">
    <property type="entry name" value="THIOL_PROTEASE_CYS"/>
    <property type="match status" value="1"/>
</dbReference>
<dbReference type="Pfam" id="PF00648">
    <property type="entry name" value="Peptidase_C2"/>
    <property type="match status" value="2"/>
</dbReference>
<proteinExistence type="inferred from homology"/>
<dbReference type="InterPro" id="IPR022684">
    <property type="entry name" value="Calpain_cysteine_protease"/>
</dbReference>
<evidence type="ECO:0000256" key="5">
    <source>
        <dbReference type="PIRSR" id="PIRSR622684-1"/>
    </source>
</evidence>
<dbReference type="OMA" id="HAYESYI"/>
<evidence type="ECO:0000259" key="8">
    <source>
        <dbReference type="PROSITE" id="PS50203"/>
    </source>
</evidence>
<feature type="active site" evidence="5 6">
    <location>
        <position position="214"/>
    </location>
</feature>
<dbReference type="GO" id="GO:0004198">
    <property type="term" value="F:calcium-dependent cysteine-type endopeptidase activity"/>
    <property type="evidence" value="ECO:0007669"/>
    <property type="project" value="InterPro"/>
</dbReference>
<dbReference type="AlphaFoldDB" id="A0A0D1WQ48"/>
<dbReference type="PANTHER" id="PTHR10183">
    <property type="entry name" value="CALPAIN"/>
    <property type="match status" value="1"/>
</dbReference>
<dbReference type="Gene3D" id="3.90.70.10">
    <property type="entry name" value="Cysteine proteinases"/>
    <property type="match status" value="1"/>
</dbReference>
<reference evidence="9 10" key="1">
    <citation type="submission" date="2015-01" db="EMBL/GenBank/DDBJ databases">
        <title>The Genome Sequence of Exophiala mesophila CBS40295.</title>
        <authorList>
            <consortium name="The Broad Institute Genomics Platform"/>
            <person name="Cuomo C."/>
            <person name="de Hoog S."/>
            <person name="Gorbushina A."/>
            <person name="Stielow B."/>
            <person name="Teixiera M."/>
            <person name="Abouelleil A."/>
            <person name="Chapman S.B."/>
            <person name="Priest M."/>
            <person name="Young S.K."/>
            <person name="Wortman J."/>
            <person name="Nusbaum C."/>
            <person name="Birren B."/>
        </authorList>
    </citation>
    <scope>NUCLEOTIDE SEQUENCE [LARGE SCALE GENOMIC DNA]</scope>
    <source>
        <strain evidence="9 10">CBS 40295</strain>
    </source>
</reference>
<dbReference type="VEuPathDB" id="FungiDB:PV10_05745"/>
<feature type="compositionally biased region" description="Low complexity" evidence="7">
    <location>
        <begin position="633"/>
        <end position="651"/>
    </location>
</feature>
<protein>
    <recommendedName>
        <fullName evidence="8">Calpain catalytic domain-containing protein</fullName>
    </recommendedName>
</protein>
<feature type="compositionally biased region" description="Low complexity" evidence="7">
    <location>
        <begin position="796"/>
        <end position="810"/>
    </location>
</feature>
<dbReference type="InterPro" id="IPR038765">
    <property type="entry name" value="Papain-like_cys_pep_sf"/>
</dbReference>
<evidence type="ECO:0000313" key="10">
    <source>
        <dbReference type="Proteomes" id="UP000054302"/>
    </source>
</evidence>
<dbReference type="SMART" id="SM00230">
    <property type="entry name" value="CysPc"/>
    <property type="match status" value="1"/>
</dbReference>
<evidence type="ECO:0000256" key="3">
    <source>
        <dbReference type="ARBA" id="ARBA00022801"/>
    </source>
</evidence>
<dbReference type="EMBL" id="KN847523">
    <property type="protein sequence ID" value="KIV91180.1"/>
    <property type="molecule type" value="Genomic_DNA"/>
</dbReference>
<keyword evidence="10" id="KW-1185">Reference proteome</keyword>
<dbReference type="GO" id="GO:0006508">
    <property type="term" value="P:proteolysis"/>
    <property type="evidence" value="ECO:0007669"/>
    <property type="project" value="UniProtKB-KW"/>
</dbReference>
<dbReference type="InterPro" id="IPR000169">
    <property type="entry name" value="Pept_cys_AS"/>
</dbReference>
<dbReference type="PRINTS" id="PR00704">
    <property type="entry name" value="CALPAIN"/>
</dbReference>